<dbReference type="PANTHER" id="PTHR47936:SF1">
    <property type="entry name" value="PENTATRICOPEPTIDE REPEAT-CONTAINING PROTEIN GUN1, CHLOROPLASTIC"/>
    <property type="match status" value="1"/>
</dbReference>
<evidence type="ECO:0000256" key="3">
    <source>
        <dbReference type="PROSITE-ProRule" id="PRU00708"/>
    </source>
</evidence>
<dbReference type="GO" id="GO:0031930">
    <property type="term" value="P:mitochondria-nucleus signaling pathway"/>
    <property type="evidence" value="ECO:0007669"/>
    <property type="project" value="TreeGrafter"/>
</dbReference>
<evidence type="ECO:0000256" key="1">
    <source>
        <dbReference type="ARBA" id="ARBA00007626"/>
    </source>
</evidence>
<dbReference type="InterPro" id="IPR011990">
    <property type="entry name" value="TPR-like_helical_dom_sf"/>
</dbReference>
<dbReference type="Gene3D" id="1.25.40.10">
    <property type="entry name" value="Tetratricopeptide repeat domain"/>
    <property type="match status" value="4"/>
</dbReference>
<dbReference type="EMBL" id="JAUJYO010000002">
    <property type="protein sequence ID" value="KAK1323339.1"/>
    <property type="molecule type" value="Genomic_DNA"/>
</dbReference>
<accession>A0AAV9FDL7</accession>
<evidence type="ECO:0000256" key="2">
    <source>
        <dbReference type="ARBA" id="ARBA00022737"/>
    </source>
</evidence>
<comment type="similarity">
    <text evidence="1">Belongs to the PPR family. P subfamily.</text>
</comment>
<sequence>MQRFFASTTFAKTTLRKIPTPIRSLSIDHHPKPHPSIGPIILPTDPDPSDADPTDRIVDEFSADVERIYRLLRRFHTRLPQLELALSGSGVSVRPGLVERVLSRCGDSGNLGFSFFSWASKQPGYRPSTAIYKSTVKMLGKMRQFNAAWGLVDDLRREKPELITPEIFVVLMRRFASARMVDKAIDLLDEMPKYGCEADERVFGCLLDALCKNGSVREASKLYEDMRERICEAGLELDVVVYNNLLGGYAVAGEMEKAFELLKEMSKTKNCAPNAISYTVLIQALCGADRTDEAMRGKIRRGYKILEGMIQQGLFPNPASYFPIMAAHEKNEELEECLELEGFCVPDLSIYNTVIRLACKLGELEAAAKLWNDIESSRLSPSIDSYVIIINGFLAQGALIEACSYFREMVAQGLCKTSHYGLVKTMLNSLLRAEKLELAREMWDAMANRGCEPNVNVWTIWLHALFACGHVKEACGYCMEMMDRGVMPQPDTFAKLMKGLKKLYNRHIAVEVTEKVKEMAAERGTSFKIYKRRGEKDLADKLKAKAKKGRTKRP</sequence>
<protein>
    <submittedName>
        <fullName evidence="4">Pentatricopeptide repeat-containing protein</fullName>
    </submittedName>
</protein>
<dbReference type="InterPro" id="IPR002885">
    <property type="entry name" value="PPR_rpt"/>
</dbReference>
<feature type="repeat" description="PPR" evidence="3">
    <location>
        <begin position="419"/>
        <end position="453"/>
    </location>
</feature>
<feature type="repeat" description="PPR" evidence="3">
    <location>
        <begin position="382"/>
        <end position="416"/>
    </location>
</feature>
<name>A0AAV9FDL7_ACOCL</name>
<reference evidence="4" key="2">
    <citation type="submission" date="2023-06" db="EMBL/GenBank/DDBJ databases">
        <authorList>
            <person name="Ma L."/>
            <person name="Liu K.-W."/>
            <person name="Li Z."/>
            <person name="Hsiao Y.-Y."/>
            <person name="Qi Y."/>
            <person name="Fu T."/>
            <person name="Tang G."/>
            <person name="Zhang D."/>
            <person name="Sun W.-H."/>
            <person name="Liu D.-K."/>
            <person name="Li Y."/>
            <person name="Chen G.-Z."/>
            <person name="Liu X.-D."/>
            <person name="Liao X.-Y."/>
            <person name="Jiang Y.-T."/>
            <person name="Yu X."/>
            <person name="Hao Y."/>
            <person name="Huang J."/>
            <person name="Zhao X.-W."/>
            <person name="Ke S."/>
            <person name="Chen Y.-Y."/>
            <person name="Wu W.-L."/>
            <person name="Hsu J.-L."/>
            <person name="Lin Y.-F."/>
            <person name="Huang M.-D."/>
            <person name="Li C.-Y."/>
            <person name="Huang L."/>
            <person name="Wang Z.-W."/>
            <person name="Zhao X."/>
            <person name="Zhong W.-Y."/>
            <person name="Peng D.-H."/>
            <person name="Ahmad S."/>
            <person name="Lan S."/>
            <person name="Zhang J.-S."/>
            <person name="Tsai W.-C."/>
            <person name="Van De Peer Y."/>
            <person name="Liu Z.-J."/>
        </authorList>
    </citation>
    <scope>NUCLEOTIDE SEQUENCE</scope>
    <source>
        <strain evidence="4">CP</strain>
        <tissue evidence="4">Leaves</tissue>
    </source>
</reference>
<gene>
    <name evidence="4" type="ORF">QJS10_CPA02g00059</name>
</gene>
<feature type="repeat" description="PPR" evidence="3">
    <location>
        <begin position="454"/>
        <end position="488"/>
    </location>
</feature>
<feature type="repeat" description="PPR" evidence="3">
    <location>
        <begin position="347"/>
        <end position="381"/>
    </location>
</feature>
<dbReference type="GO" id="GO:0010019">
    <property type="term" value="P:chloroplast-nucleus signaling pathway"/>
    <property type="evidence" value="ECO:0007669"/>
    <property type="project" value="TreeGrafter"/>
</dbReference>
<dbReference type="GO" id="GO:0009507">
    <property type="term" value="C:chloroplast"/>
    <property type="evidence" value="ECO:0007669"/>
    <property type="project" value="TreeGrafter"/>
</dbReference>
<dbReference type="Pfam" id="PF13041">
    <property type="entry name" value="PPR_2"/>
    <property type="match status" value="2"/>
</dbReference>
<keyword evidence="2" id="KW-0677">Repeat</keyword>
<feature type="repeat" description="PPR" evidence="3">
    <location>
        <begin position="164"/>
        <end position="198"/>
    </location>
</feature>
<dbReference type="Proteomes" id="UP001180020">
    <property type="component" value="Unassembled WGS sequence"/>
</dbReference>
<dbReference type="PANTHER" id="PTHR47936">
    <property type="entry name" value="PPR_LONG DOMAIN-CONTAINING PROTEIN"/>
    <property type="match status" value="1"/>
</dbReference>
<keyword evidence="5" id="KW-1185">Reference proteome</keyword>
<dbReference type="Pfam" id="PF13812">
    <property type="entry name" value="PPR_3"/>
    <property type="match status" value="1"/>
</dbReference>
<evidence type="ECO:0000313" key="4">
    <source>
        <dbReference type="EMBL" id="KAK1323339.1"/>
    </source>
</evidence>
<dbReference type="NCBIfam" id="TIGR00756">
    <property type="entry name" value="PPR"/>
    <property type="match status" value="6"/>
</dbReference>
<dbReference type="AlphaFoldDB" id="A0AAV9FDL7"/>
<organism evidence="4 5">
    <name type="scientific">Acorus calamus</name>
    <name type="common">Sweet flag</name>
    <dbReference type="NCBI Taxonomy" id="4465"/>
    <lineage>
        <taxon>Eukaryota</taxon>
        <taxon>Viridiplantae</taxon>
        <taxon>Streptophyta</taxon>
        <taxon>Embryophyta</taxon>
        <taxon>Tracheophyta</taxon>
        <taxon>Spermatophyta</taxon>
        <taxon>Magnoliopsida</taxon>
        <taxon>Liliopsida</taxon>
        <taxon>Acoraceae</taxon>
        <taxon>Acorus</taxon>
    </lineage>
</organism>
<dbReference type="PROSITE" id="PS51375">
    <property type="entry name" value="PPR"/>
    <property type="match status" value="7"/>
</dbReference>
<reference evidence="4" key="1">
    <citation type="journal article" date="2023" name="Nat. Commun.">
        <title>Diploid and tetraploid genomes of Acorus and the evolution of monocots.</title>
        <authorList>
            <person name="Ma L."/>
            <person name="Liu K.W."/>
            <person name="Li Z."/>
            <person name="Hsiao Y.Y."/>
            <person name="Qi Y."/>
            <person name="Fu T."/>
            <person name="Tang G.D."/>
            <person name="Zhang D."/>
            <person name="Sun W.H."/>
            <person name="Liu D.K."/>
            <person name="Li Y."/>
            <person name="Chen G.Z."/>
            <person name="Liu X.D."/>
            <person name="Liao X.Y."/>
            <person name="Jiang Y.T."/>
            <person name="Yu X."/>
            <person name="Hao Y."/>
            <person name="Huang J."/>
            <person name="Zhao X.W."/>
            <person name="Ke S."/>
            <person name="Chen Y.Y."/>
            <person name="Wu W.L."/>
            <person name="Hsu J.L."/>
            <person name="Lin Y.F."/>
            <person name="Huang M.D."/>
            <person name="Li C.Y."/>
            <person name="Huang L."/>
            <person name="Wang Z.W."/>
            <person name="Zhao X."/>
            <person name="Zhong W.Y."/>
            <person name="Peng D.H."/>
            <person name="Ahmad S."/>
            <person name="Lan S."/>
            <person name="Zhang J.S."/>
            <person name="Tsai W.C."/>
            <person name="Van de Peer Y."/>
            <person name="Liu Z.J."/>
        </authorList>
    </citation>
    <scope>NUCLEOTIDE SEQUENCE</scope>
    <source>
        <strain evidence="4">CP</strain>
    </source>
</reference>
<feature type="repeat" description="PPR" evidence="3">
    <location>
        <begin position="199"/>
        <end position="233"/>
    </location>
</feature>
<evidence type="ECO:0000313" key="5">
    <source>
        <dbReference type="Proteomes" id="UP001180020"/>
    </source>
</evidence>
<proteinExistence type="inferred from homology"/>
<dbReference type="Pfam" id="PF12854">
    <property type="entry name" value="PPR_1"/>
    <property type="match status" value="1"/>
</dbReference>
<comment type="caution">
    <text evidence="4">The sequence shown here is derived from an EMBL/GenBank/DDBJ whole genome shotgun (WGS) entry which is preliminary data.</text>
</comment>
<feature type="repeat" description="PPR" evidence="3">
    <location>
        <begin position="238"/>
        <end position="272"/>
    </location>
</feature>